<comment type="subcellular location">
    <subcellularLocation>
        <location evidence="10">Cell membrane</location>
        <topology evidence="10">Multi-pass membrane protein</topology>
    </subcellularLocation>
    <subcellularLocation>
        <location evidence="2">Membrane</location>
        <topology evidence="2">Multi-pass membrane protein</topology>
    </subcellularLocation>
</comment>
<keyword evidence="10" id="KW-1003">Cell membrane</keyword>
<dbReference type="GO" id="GO:0050136">
    <property type="term" value="F:NADH dehydrogenase (quinone) (non-electrogenic) activity"/>
    <property type="evidence" value="ECO:0007669"/>
    <property type="project" value="UniProtKB-UniRule"/>
</dbReference>
<dbReference type="NCBIfam" id="NF004320">
    <property type="entry name" value="PRK05715.1-2"/>
    <property type="match status" value="1"/>
</dbReference>
<feature type="transmembrane region" description="Helical" evidence="10">
    <location>
        <begin position="12"/>
        <end position="30"/>
    </location>
</feature>
<keyword evidence="5 10" id="KW-0812">Transmembrane</keyword>
<dbReference type="GO" id="GO:0005886">
    <property type="term" value="C:plasma membrane"/>
    <property type="evidence" value="ECO:0007669"/>
    <property type="project" value="UniProtKB-SubCell"/>
</dbReference>
<evidence type="ECO:0000256" key="5">
    <source>
        <dbReference type="ARBA" id="ARBA00022692"/>
    </source>
</evidence>
<dbReference type="Gene3D" id="1.10.287.3510">
    <property type="match status" value="1"/>
</dbReference>
<dbReference type="EC" id="7.1.1.-" evidence="10"/>
<keyword evidence="10" id="KW-0520">NAD</keyword>
<proteinExistence type="inferred from homology"/>
<evidence type="ECO:0000256" key="7">
    <source>
        <dbReference type="ARBA" id="ARBA00022967"/>
    </source>
</evidence>
<evidence type="ECO:0000313" key="11">
    <source>
        <dbReference type="EMBL" id="RKS26611.1"/>
    </source>
</evidence>
<dbReference type="NCBIfam" id="NF004321">
    <property type="entry name" value="PRK05715.1-3"/>
    <property type="match status" value="1"/>
</dbReference>
<dbReference type="InterPro" id="IPR039428">
    <property type="entry name" value="NUOK/Mnh_C1-like"/>
</dbReference>
<feature type="transmembrane region" description="Helical" evidence="10">
    <location>
        <begin position="67"/>
        <end position="90"/>
    </location>
</feature>
<name>A0A495MKX5_9FLAO</name>
<evidence type="ECO:0000313" key="12">
    <source>
        <dbReference type="Proteomes" id="UP000277579"/>
    </source>
</evidence>
<evidence type="ECO:0000256" key="9">
    <source>
        <dbReference type="ARBA" id="ARBA00023136"/>
    </source>
</evidence>
<dbReference type="PANTHER" id="PTHR11434">
    <property type="entry name" value="NADH-UBIQUINONE OXIDOREDUCTASE SUBUNIT ND4L"/>
    <property type="match status" value="1"/>
</dbReference>
<evidence type="ECO:0000256" key="4">
    <source>
        <dbReference type="ARBA" id="ARBA00022448"/>
    </source>
</evidence>
<comment type="function">
    <text evidence="1">NDH-1 shuttles electrons from NADH, via FMN and iron-sulfur (Fe-S) centers, to quinones in the respiratory chain. The immediate electron acceptor for the enzyme in this species is believed to be ubiquinone. Couples the redox reaction to proton translocation (for every two electrons transferred, four hydrogen ions are translocated across the cytoplasmic membrane), and thus conserves the redox energy in a proton gradient.</text>
</comment>
<dbReference type="Proteomes" id="UP000277579">
    <property type="component" value="Unassembled WGS sequence"/>
</dbReference>
<dbReference type="HAMAP" id="MF_01456">
    <property type="entry name" value="NDH1_NuoK"/>
    <property type="match status" value="1"/>
</dbReference>
<dbReference type="OrthoDB" id="9810120at2"/>
<dbReference type="EMBL" id="RBLC01000001">
    <property type="protein sequence ID" value="RKS26611.1"/>
    <property type="molecule type" value="Genomic_DNA"/>
</dbReference>
<dbReference type="PANTHER" id="PTHR11434:SF16">
    <property type="entry name" value="NADH-UBIQUINONE OXIDOREDUCTASE CHAIN 4L"/>
    <property type="match status" value="1"/>
</dbReference>
<feature type="transmembrane region" description="Helical" evidence="10">
    <location>
        <begin position="35"/>
        <end position="55"/>
    </location>
</feature>
<dbReference type="RefSeq" id="WP_121375920.1">
    <property type="nucleotide sequence ID" value="NZ_RBLC01000001.1"/>
</dbReference>
<evidence type="ECO:0000256" key="2">
    <source>
        <dbReference type="ARBA" id="ARBA00004141"/>
    </source>
</evidence>
<evidence type="ECO:0000256" key="3">
    <source>
        <dbReference type="ARBA" id="ARBA00010519"/>
    </source>
</evidence>
<comment type="similarity">
    <text evidence="3 10">Belongs to the complex I subunit 4L family.</text>
</comment>
<keyword evidence="9 10" id="KW-0472">Membrane</keyword>
<evidence type="ECO:0000256" key="8">
    <source>
        <dbReference type="ARBA" id="ARBA00022989"/>
    </source>
</evidence>
<keyword evidence="12" id="KW-1185">Reference proteome</keyword>
<comment type="function">
    <text evidence="10">NDH-1 shuttles electrons from NADH, via FMN and iron-sulfur (Fe-S) centers, to quinones in the respiratory chain. The immediate electron acceptor for the enzyme in this species is believed to be a menaquinone. Couples the redox reaction to proton translocation (for every two electrons transferred, four hydrogen ions are translocated across the cytoplasmic membrane), and thus conserves the redox energy in a proton gradient.</text>
</comment>
<dbReference type="Pfam" id="PF00420">
    <property type="entry name" value="Oxidored_q2"/>
    <property type="match status" value="1"/>
</dbReference>
<reference evidence="11 12" key="1">
    <citation type="submission" date="2018-10" db="EMBL/GenBank/DDBJ databases">
        <title>Genomic Encyclopedia of Archaeal and Bacterial Type Strains, Phase II (KMG-II): from individual species to whole genera.</title>
        <authorList>
            <person name="Goeker M."/>
        </authorList>
    </citation>
    <scope>NUCLEOTIDE SEQUENCE [LARGE SCALE GENOMIC DNA]</scope>
    <source>
        <strain evidence="11 12">DSM 29537</strain>
    </source>
</reference>
<keyword evidence="7 10" id="KW-1278">Translocase</keyword>
<evidence type="ECO:0000256" key="10">
    <source>
        <dbReference type="HAMAP-Rule" id="MF_01456"/>
    </source>
</evidence>
<accession>A0A495MKX5</accession>
<comment type="subunit">
    <text evidence="10">NDH-1 is composed of 14 different subunits. Subunits NuoA, H, J, K, L, M, N constitute the membrane sector of the complex.</text>
</comment>
<gene>
    <name evidence="10" type="primary">nuoK</name>
    <name evidence="11" type="ORF">CLV94_1676</name>
</gene>
<evidence type="ECO:0000256" key="6">
    <source>
        <dbReference type="ARBA" id="ARBA00022719"/>
    </source>
</evidence>
<dbReference type="InterPro" id="IPR001133">
    <property type="entry name" value="NADH_UbQ_OxRdtase_chain4L/K"/>
</dbReference>
<dbReference type="AlphaFoldDB" id="A0A495MKX5"/>
<evidence type="ECO:0000256" key="1">
    <source>
        <dbReference type="ARBA" id="ARBA00002378"/>
    </source>
</evidence>
<keyword evidence="8 10" id="KW-1133">Transmembrane helix</keyword>
<dbReference type="GO" id="GO:0042773">
    <property type="term" value="P:ATP synthesis coupled electron transport"/>
    <property type="evidence" value="ECO:0007669"/>
    <property type="project" value="InterPro"/>
</dbReference>
<sequence>MQNVLQQIGIENYIYLSTLLFCIGIFGVLFRRNAIVMFMSIEIMLNAVNLLLVVFSTYHQDASGQVFVFFSMAVAAAEVAVGLAILVGIYRNIHSIDIDKLKNLKG</sequence>
<dbReference type="NCBIfam" id="NF004323">
    <property type="entry name" value="PRK05715.1-5"/>
    <property type="match status" value="1"/>
</dbReference>
<dbReference type="FunFam" id="1.10.287.3510:FF:000001">
    <property type="entry name" value="NADH-quinone oxidoreductase subunit K"/>
    <property type="match status" value="1"/>
</dbReference>
<dbReference type="GO" id="GO:0048038">
    <property type="term" value="F:quinone binding"/>
    <property type="evidence" value="ECO:0007669"/>
    <property type="project" value="UniProtKB-KW"/>
</dbReference>
<keyword evidence="4 10" id="KW-0813">Transport</keyword>
<comment type="catalytic activity">
    <reaction evidence="10">
        <text>a quinone + NADH + 5 H(+)(in) = a quinol + NAD(+) + 4 H(+)(out)</text>
        <dbReference type="Rhea" id="RHEA:57888"/>
        <dbReference type="ChEBI" id="CHEBI:15378"/>
        <dbReference type="ChEBI" id="CHEBI:24646"/>
        <dbReference type="ChEBI" id="CHEBI:57540"/>
        <dbReference type="ChEBI" id="CHEBI:57945"/>
        <dbReference type="ChEBI" id="CHEBI:132124"/>
    </reaction>
</comment>
<organism evidence="11 12">
    <name type="scientific">Flavobacterium endophyticum</name>
    <dbReference type="NCBI Taxonomy" id="1540163"/>
    <lineage>
        <taxon>Bacteria</taxon>
        <taxon>Pseudomonadati</taxon>
        <taxon>Bacteroidota</taxon>
        <taxon>Flavobacteriia</taxon>
        <taxon>Flavobacteriales</taxon>
        <taxon>Flavobacteriaceae</taxon>
        <taxon>Flavobacterium</taxon>
    </lineage>
</organism>
<dbReference type="GO" id="GO:0030964">
    <property type="term" value="C:NADH dehydrogenase complex"/>
    <property type="evidence" value="ECO:0007669"/>
    <property type="project" value="TreeGrafter"/>
</dbReference>
<keyword evidence="6 10" id="KW-0874">Quinone</keyword>
<protein>
    <recommendedName>
        <fullName evidence="10">NADH-quinone oxidoreductase subunit K</fullName>
        <ecNumber evidence="10">7.1.1.-</ecNumber>
    </recommendedName>
    <alternativeName>
        <fullName evidence="10">NADH dehydrogenase I subunit K</fullName>
    </alternativeName>
    <alternativeName>
        <fullName evidence="10">NDH-1 subunit K</fullName>
    </alternativeName>
</protein>
<comment type="caution">
    <text evidence="11">The sequence shown here is derived from an EMBL/GenBank/DDBJ whole genome shotgun (WGS) entry which is preliminary data.</text>
</comment>